<protein>
    <submittedName>
        <fullName evidence="5">Alpha-amylase</fullName>
    </submittedName>
</protein>
<dbReference type="CDD" id="cd10795">
    <property type="entry name" value="GH57N_MJA1_like"/>
    <property type="match status" value="1"/>
</dbReference>
<proteinExistence type="inferred from homology"/>
<reference evidence="5 6" key="1">
    <citation type="journal article" date="2016" name="Nat. Commun.">
        <title>Thousands of microbial genomes shed light on interconnected biogeochemical processes in an aquifer system.</title>
        <authorList>
            <person name="Anantharaman K."/>
            <person name="Brown C.T."/>
            <person name="Hug L.A."/>
            <person name="Sharon I."/>
            <person name="Castelle C.J."/>
            <person name="Probst A.J."/>
            <person name="Thomas B.C."/>
            <person name="Singh A."/>
            <person name="Wilkins M.J."/>
            <person name="Karaoz U."/>
            <person name="Brodie E.L."/>
            <person name="Williams K.H."/>
            <person name="Hubbard S.S."/>
            <person name="Banfield J.F."/>
        </authorList>
    </citation>
    <scope>NUCLEOTIDE SEQUENCE [LARGE SCALE GENOMIC DNA]</scope>
</reference>
<sequence>MFDIGRDHGYFNDATETDLNNRRVLAKVAGKSYLPTNQTLQDLLQRHPEFTFSFSFSGVLLDQLEENFPEVLDSFKRLIATGRVEILADTHYHSLAFFYSLPEFERQIELHERTIRRLFGVVPKVLRNTELSYRNDLATWAEAHGYIGIMAEGWDHALASRSPNFLYRPPGCKKIKVLLKNYRLSDDVAFRFSERSWKGWPLTAPKFAEWVNAHHGDGQTVNLFMDYETFGEHQWEDSGIFHFLSALPGELLKHPDTVFKTPSQTAAAYEPVGEIDVPYILTWADTERDLSAWVGNDIQRSAIAALYALEEEVLHTDDAKLIEDWRYLQTSDHFYYMCTKWFADGDVHKYFNPYQSPYDAYIAFMNVLSDVKLRLQKERTRQTRRSPRMSGNRRERAVISN</sequence>
<dbReference type="STRING" id="1798508.A3A35_02745"/>
<accession>A0A1F6EDS6</accession>
<dbReference type="SUPFAM" id="SSF88713">
    <property type="entry name" value="Glycoside hydrolase/deacetylase"/>
    <property type="match status" value="1"/>
</dbReference>
<dbReference type="InterPro" id="IPR004300">
    <property type="entry name" value="Glyco_hydro_57_N"/>
</dbReference>
<evidence type="ECO:0000256" key="2">
    <source>
        <dbReference type="ARBA" id="ARBA00023277"/>
    </source>
</evidence>
<dbReference type="Pfam" id="PF03065">
    <property type="entry name" value="Glyco_hydro_57"/>
    <property type="match status" value="1"/>
</dbReference>
<dbReference type="InterPro" id="IPR052046">
    <property type="entry name" value="GH57_Enzymes"/>
</dbReference>
<organism evidence="5 6">
    <name type="scientific">Candidatus Kaiserbacteria bacterium RIFCSPLOWO2_01_FULL_51_21</name>
    <dbReference type="NCBI Taxonomy" id="1798508"/>
    <lineage>
        <taxon>Bacteria</taxon>
        <taxon>Candidatus Kaiseribacteriota</taxon>
    </lineage>
</organism>
<evidence type="ECO:0000259" key="4">
    <source>
        <dbReference type="Pfam" id="PF03065"/>
    </source>
</evidence>
<evidence type="ECO:0000256" key="1">
    <source>
        <dbReference type="ARBA" id="ARBA00006821"/>
    </source>
</evidence>
<dbReference type="EMBL" id="MFLV01000009">
    <property type="protein sequence ID" value="OGG71814.1"/>
    <property type="molecule type" value="Genomic_DNA"/>
</dbReference>
<evidence type="ECO:0000313" key="5">
    <source>
        <dbReference type="EMBL" id="OGG71814.1"/>
    </source>
</evidence>
<gene>
    <name evidence="5" type="ORF">A3A35_02745</name>
</gene>
<dbReference type="PANTHER" id="PTHR36306">
    <property type="entry name" value="ALPHA-AMYLASE-RELATED-RELATED"/>
    <property type="match status" value="1"/>
</dbReference>
<evidence type="ECO:0000313" key="6">
    <source>
        <dbReference type="Proteomes" id="UP000179115"/>
    </source>
</evidence>
<feature type="compositionally biased region" description="Basic and acidic residues" evidence="3">
    <location>
        <begin position="392"/>
        <end position="401"/>
    </location>
</feature>
<dbReference type="AlphaFoldDB" id="A0A1F6EDS6"/>
<keyword evidence="2" id="KW-0119">Carbohydrate metabolism</keyword>
<evidence type="ECO:0000256" key="3">
    <source>
        <dbReference type="SAM" id="MobiDB-lite"/>
    </source>
</evidence>
<dbReference type="Gene3D" id="3.20.110.20">
    <property type="match status" value="1"/>
</dbReference>
<dbReference type="InterPro" id="IPR011330">
    <property type="entry name" value="Glyco_hydro/deAcase_b/a-brl"/>
</dbReference>
<name>A0A1F6EDS6_9BACT</name>
<feature type="region of interest" description="Disordered" evidence="3">
    <location>
        <begin position="378"/>
        <end position="401"/>
    </location>
</feature>
<dbReference type="GO" id="GO:0005975">
    <property type="term" value="P:carbohydrate metabolic process"/>
    <property type="evidence" value="ECO:0007669"/>
    <property type="project" value="InterPro"/>
</dbReference>
<feature type="domain" description="Glycoside hydrolase family 57 N-terminal" evidence="4">
    <location>
        <begin position="20"/>
        <end position="278"/>
    </location>
</feature>
<dbReference type="PANTHER" id="PTHR36306:SF1">
    <property type="entry name" value="ALPHA-AMYLASE-RELATED"/>
    <property type="match status" value="1"/>
</dbReference>
<dbReference type="Proteomes" id="UP000179115">
    <property type="component" value="Unassembled WGS sequence"/>
</dbReference>
<dbReference type="GO" id="GO:0003824">
    <property type="term" value="F:catalytic activity"/>
    <property type="evidence" value="ECO:0007669"/>
    <property type="project" value="InterPro"/>
</dbReference>
<comment type="similarity">
    <text evidence="1">Belongs to the glycosyl hydrolase 57 family.</text>
</comment>
<comment type="caution">
    <text evidence="5">The sequence shown here is derived from an EMBL/GenBank/DDBJ whole genome shotgun (WGS) entry which is preliminary data.</text>
</comment>